<keyword evidence="13 17" id="KW-0457">Lysine biosynthesis</keyword>
<dbReference type="InterPro" id="IPR015928">
    <property type="entry name" value="Aconitase/3IPM_dehydase_swvl"/>
</dbReference>
<comment type="similarity">
    <text evidence="4 17">Belongs to the aconitase/IPM isomerase family.</text>
</comment>
<dbReference type="PROSITE" id="PS01244">
    <property type="entry name" value="ACONITASE_2"/>
    <property type="match status" value="1"/>
</dbReference>
<dbReference type="UniPathway" id="UPA00033">
    <property type="reaction ID" value="UER01027"/>
</dbReference>
<dbReference type="PROSITE" id="PS00450">
    <property type="entry name" value="ACONITASE_1"/>
    <property type="match status" value="1"/>
</dbReference>
<evidence type="ECO:0000256" key="14">
    <source>
        <dbReference type="ARBA" id="ARBA00023239"/>
    </source>
</evidence>
<evidence type="ECO:0000256" key="15">
    <source>
        <dbReference type="ARBA" id="ARBA00029338"/>
    </source>
</evidence>
<dbReference type="GO" id="GO:0019878">
    <property type="term" value="P:lysine biosynthetic process via aminoadipic acid"/>
    <property type="evidence" value="ECO:0007669"/>
    <property type="project" value="UniProtKB-UniRule"/>
</dbReference>
<dbReference type="GO" id="GO:0046872">
    <property type="term" value="F:metal ion binding"/>
    <property type="evidence" value="ECO:0007669"/>
    <property type="project" value="UniProtKB-UniRule"/>
</dbReference>
<dbReference type="CDD" id="cd01582">
    <property type="entry name" value="Homoaconitase"/>
    <property type="match status" value="1"/>
</dbReference>
<feature type="domain" description="Aconitase A/isopropylmalate dehydratase small subunit swivel" evidence="20">
    <location>
        <begin position="577"/>
        <end position="699"/>
    </location>
</feature>
<name>A0A1E1LUM1_RHYSE</name>
<keyword evidence="14 17" id="KW-0456">Lyase</keyword>
<dbReference type="AlphaFoldDB" id="A0A1E1LUM1"/>
<keyword evidence="8 17" id="KW-0479">Metal-binding</keyword>
<evidence type="ECO:0000256" key="11">
    <source>
        <dbReference type="ARBA" id="ARBA00023014"/>
    </source>
</evidence>
<feature type="domain" description="Aconitase/3-isopropylmalate dehydratase large subunit alpha/beta/alpha" evidence="19">
    <location>
        <begin position="89"/>
        <end position="510"/>
    </location>
</feature>
<dbReference type="FunFam" id="3.30.499.10:FF:000016">
    <property type="entry name" value="Homoaconitase, mitochondrial"/>
    <property type="match status" value="1"/>
</dbReference>
<dbReference type="GO" id="GO:0004409">
    <property type="term" value="F:homoaconitate hydratase activity"/>
    <property type="evidence" value="ECO:0007669"/>
    <property type="project" value="UniProtKB-UniRule"/>
</dbReference>
<dbReference type="InterPro" id="IPR050067">
    <property type="entry name" value="IPM_dehydratase_rel_enz"/>
</dbReference>
<sequence>MIPQRIGPQGLRARPSGGLLSLRTRNPGILRSLTSTAQRFQDVFHAQASDPSSSAVLNSLKFPSRIPQTLTEKIVQRYSLGLAEGKVVKSGDYVTLSPHHCMTHDNSWPVALKFMSIGASKIHDPKQIVMTLDHDVQNKSETNLKKYKQIEEFAKKQGVDFYPAGRGIGHQIMVEEGYAWPGTMTVASDSHSNMYGGVGCLGTAMVRTDAASIWATGKTWWQIPPIAKVTLTGVLPKGVTGKDVIVALCGLFNNDEVLNHAIEFTGSEQTMRTLPVDDRLAIANMTTEWGALTGLFPIDSMLQAWMRAKATTSALFDGKDAADSRFSHARINDLIQNQLVADKGATYAKSLYLNLSTLSPYVSGPNSVKVATPLRDLEAQNIKLNKAYLVSCTNSRASDLAAAAKVFIDASTSGSPAKIAPGVEFYIAAASIPEQEAAEDAGDWQALLDAGARPLPAGCGPCIGLGTGLLEPGEVGISASNRNFKGRMGSPDAKAYLASPEVVAASALSGKISGPGWYEQPVGVTKVVLGEGNGIAEEDKAFSIESALDRLISQADSIISSAEQDILGASTPKEETSDDVQIAILPGFPERVEGEIVFCDADNINTDGIYPGKYTYQDNVTLEKMAEVCMENYDPAFGSIAREGDILVSGFNFGCGSSREQAATAILAKKIPLVVSGSFGNIFARNSINNALMGVEVPRLVERLREHFSSQKVQAKSDVKEPAGNKESLDSPPPDQQASPAEEIVLTRRTGWTFLWDVKRSKVVITEGKGGPTWSQKVGELPPNVQEIIARGGLEKWVKGEIVGS</sequence>
<dbReference type="Gene3D" id="3.30.499.10">
    <property type="entry name" value="Aconitase, domain 3"/>
    <property type="match status" value="2"/>
</dbReference>
<evidence type="ECO:0000256" key="3">
    <source>
        <dbReference type="ARBA" id="ARBA00005106"/>
    </source>
</evidence>
<dbReference type="GO" id="GO:0051539">
    <property type="term" value="F:4 iron, 4 sulfur cluster binding"/>
    <property type="evidence" value="ECO:0007669"/>
    <property type="project" value="UniProtKB-UniRule"/>
</dbReference>
<comment type="function">
    <text evidence="1 17">Catalyzes the reversible hydration of cis-homoaconitate to (2R,3S)-homoisocitrate, a step in the alpha-aminoadipate pathway for lysine biosynthesis.</text>
</comment>
<dbReference type="CDD" id="cd01674">
    <property type="entry name" value="Homoaconitase_Swivel"/>
    <property type="match status" value="1"/>
</dbReference>
<evidence type="ECO:0000256" key="13">
    <source>
        <dbReference type="ARBA" id="ARBA00023154"/>
    </source>
</evidence>
<dbReference type="Pfam" id="PF00694">
    <property type="entry name" value="Aconitase_C"/>
    <property type="match status" value="1"/>
</dbReference>
<comment type="pathway">
    <text evidence="3 17">Amino-acid biosynthesis; L-lysine biosynthesis via AAA pathway; L-alpha-aminoadipate from 2-oxoglutarate: step 3/5.</text>
</comment>
<evidence type="ECO:0000256" key="10">
    <source>
        <dbReference type="ARBA" id="ARBA00023004"/>
    </source>
</evidence>
<evidence type="ECO:0000256" key="5">
    <source>
        <dbReference type="ARBA" id="ARBA00012022"/>
    </source>
</evidence>
<organism evidence="21 22">
    <name type="scientific">Rhynchosporium secalis</name>
    <name type="common">Barley scald fungus</name>
    <dbReference type="NCBI Taxonomy" id="38038"/>
    <lineage>
        <taxon>Eukaryota</taxon>
        <taxon>Fungi</taxon>
        <taxon>Dikarya</taxon>
        <taxon>Ascomycota</taxon>
        <taxon>Pezizomycotina</taxon>
        <taxon>Leotiomycetes</taxon>
        <taxon>Helotiales</taxon>
        <taxon>Ploettnerulaceae</taxon>
        <taxon>Rhynchosporium</taxon>
    </lineage>
</organism>
<keyword evidence="12 17" id="KW-0496">Mitochondrion</keyword>
<dbReference type="PANTHER" id="PTHR43822:SF2">
    <property type="entry name" value="HOMOACONITASE, MITOCHONDRIAL"/>
    <property type="match status" value="1"/>
</dbReference>
<dbReference type="InterPro" id="IPR001030">
    <property type="entry name" value="Acoase/IPM_deHydtase_lsu_aba"/>
</dbReference>
<evidence type="ECO:0000256" key="2">
    <source>
        <dbReference type="ARBA" id="ARBA00004173"/>
    </source>
</evidence>
<proteinExistence type="inferred from homology"/>
<evidence type="ECO:0000259" key="20">
    <source>
        <dbReference type="Pfam" id="PF00694"/>
    </source>
</evidence>
<evidence type="ECO:0000313" key="21">
    <source>
        <dbReference type="EMBL" id="CZT40349.1"/>
    </source>
</evidence>
<evidence type="ECO:0000256" key="7">
    <source>
        <dbReference type="ARBA" id="ARBA00022605"/>
    </source>
</evidence>
<dbReference type="InterPro" id="IPR000573">
    <property type="entry name" value="AconitaseA/IPMdHydase_ssu_swvl"/>
</dbReference>
<dbReference type="InterPro" id="IPR004418">
    <property type="entry name" value="Homoaconitase_mito"/>
</dbReference>
<comment type="subcellular location">
    <subcellularLocation>
        <location evidence="2 17">Mitochondrion</location>
    </subcellularLocation>
</comment>
<accession>A0A1E1LUM1</accession>
<dbReference type="PANTHER" id="PTHR43822">
    <property type="entry name" value="HOMOACONITASE, MITOCHONDRIAL-RELATED"/>
    <property type="match status" value="1"/>
</dbReference>
<evidence type="ECO:0000256" key="12">
    <source>
        <dbReference type="ARBA" id="ARBA00023128"/>
    </source>
</evidence>
<dbReference type="FunFam" id="3.30.499.10:FF:000013">
    <property type="entry name" value="Homoaconitase, mitochondrial"/>
    <property type="match status" value="1"/>
</dbReference>
<dbReference type="EMBL" id="FJVC01000002">
    <property type="protein sequence ID" value="CZT40349.1"/>
    <property type="molecule type" value="Genomic_DNA"/>
</dbReference>
<feature type="compositionally biased region" description="Basic and acidic residues" evidence="18">
    <location>
        <begin position="711"/>
        <end position="729"/>
    </location>
</feature>
<keyword evidence="9 17" id="KW-0809">Transit peptide</keyword>
<evidence type="ECO:0000256" key="18">
    <source>
        <dbReference type="SAM" id="MobiDB-lite"/>
    </source>
</evidence>
<dbReference type="SUPFAM" id="SSF53732">
    <property type="entry name" value="Aconitase iron-sulfur domain"/>
    <property type="match status" value="1"/>
</dbReference>
<keyword evidence="7 17" id="KW-0028">Amino-acid biosynthesis</keyword>
<dbReference type="Proteomes" id="UP000177625">
    <property type="component" value="Unassembled WGS sequence"/>
</dbReference>
<dbReference type="InterPro" id="IPR036008">
    <property type="entry name" value="Aconitase_4Fe-4S_dom"/>
</dbReference>
<dbReference type="EC" id="4.2.1.36" evidence="5 17"/>
<evidence type="ECO:0000313" key="22">
    <source>
        <dbReference type="Proteomes" id="UP000177625"/>
    </source>
</evidence>
<dbReference type="PRINTS" id="PR00415">
    <property type="entry name" value="ACONITASE"/>
</dbReference>
<dbReference type="InterPro" id="IPR018136">
    <property type="entry name" value="Aconitase_4Fe-4S_BS"/>
</dbReference>
<comment type="catalytic activity">
    <reaction evidence="15 17">
        <text>(2R,3S)-homoisocitrate = cis-homoaconitate + H2O</text>
        <dbReference type="Rhea" id="RHEA:15485"/>
        <dbReference type="ChEBI" id="CHEBI:15377"/>
        <dbReference type="ChEBI" id="CHEBI:15404"/>
        <dbReference type="ChEBI" id="CHEBI:58174"/>
        <dbReference type="EC" id="4.2.1.36"/>
    </reaction>
</comment>
<evidence type="ECO:0000256" key="17">
    <source>
        <dbReference type="RuleBase" id="RU362038"/>
    </source>
</evidence>
<evidence type="ECO:0000256" key="4">
    <source>
        <dbReference type="ARBA" id="ARBA00007185"/>
    </source>
</evidence>
<evidence type="ECO:0000256" key="16">
    <source>
        <dbReference type="ARBA" id="ARBA00032706"/>
    </source>
</evidence>
<keyword evidence="11 17" id="KW-0411">Iron-sulfur</keyword>
<comment type="cofactor">
    <cofactor evidence="17">
        <name>[4Fe-4S] cluster</name>
        <dbReference type="ChEBI" id="CHEBI:49883"/>
    </cofactor>
    <text evidence="17">Binds 1 [4Fe-4S] cluster per subunit.</text>
</comment>
<keyword evidence="10 17" id="KW-0408">Iron</keyword>
<feature type="region of interest" description="Disordered" evidence="18">
    <location>
        <begin position="711"/>
        <end position="741"/>
    </location>
</feature>
<evidence type="ECO:0000256" key="8">
    <source>
        <dbReference type="ARBA" id="ARBA00022723"/>
    </source>
</evidence>
<dbReference type="Pfam" id="PF00330">
    <property type="entry name" value="Aconitase"/>
    <property type="match status" value="1"/>
</dbReference>
<reference evidence="22" key="1">
    <citation type="submission" date="2016-03" db="EMBL/GenBank/DDBJ databases">
        <authorList>
            <person name="Guldener U."/>
        </authorList>
    </citation>
    <scope>NUCLEOTIDE SEQUENCE [LARGE SCALE GENOMIC DNA]</scope>
</reference>
<dbReference type="InterPro" id="IPR039386">
    <property type="entry name" value="Homoaconitase_swivel"/>
</dbReference>
<protein>
    <recommendedName>
        <fullName evidence="6 17">Homoaconitase, mitochondrial</fullName>
        <ecNumber evidence="5 17">4.2.1.36</ecNumber>
    </recommendedName>
    <alternativeName>
        <fullName evidence="16 17">Homoaconitate hydratase</fullName>
    </alternativeName>
</protein>
<dbReference type="Gene3D" id="3.20.19.10">
    <property type="entry name" value="Aconitase, domain 4"/>
    <property type="match status" value="1"/>
</dbReference>
<evidence type="ECO:0000256" key="1">
    <source>
        <dbReference type="ARBA" id="ARBA00003422"/>
    </source>
</evidence>
<dbReference type="NCBIfam" id="TIGR00139">
    <property type="entry name" value="h_aconitase"/>
    <property type="match status" value="1"/>
</dbReference>
<dbReference type="InterPro" id="IPR015931">
    <property type="entry name" value="Acnase/IPM_dHydase_lsu_aba_1/3"/>
</dbReference>
<evidence type="ECO:0000256" key="6">
    <source>
        <dbReference type="ARBA" id="ARBA00021560"/>
    </source>
</evidence>
<keyword evidence="22" id="KW-1185">Reference proteome</keyword>
<evidence type="ECO:0000259" key="19">
    <source>
        <dbReference type="Pfam" id="PF00330"/>
    </source>
</evidence>
<dbReference type="GO" id="GO:0005739">
    <property type="term" value="C:mitochondrion"/>
    <property type="evidence" value="ECO:0007669"/>
    <property type="project" value="UniProtKB-SubCell"/>
</dbReference>
<evidence type="ECO:0000256" key="9">
    <source>
        <dbReference type="ARBA" id="ARBA00022946"/>
    </source>
</evidence>
<dbReference type="SUPFAM" id="SSF52016">
    <property type="entry name" value="LeuD/IlvD-like"/>
    <property type="match status" value="1"/>
</dbReference>
<gene>
    <name evidence="21" type="ORF">RSE6_00169</name>
</gene>